<gene>
    <name evidence="1" type="ORF">FDK22_01315</name>
</gene>
<dbReference type="AlphaFoldDB" id="A0A5R8Y4G3"/>
<comment type="caution">
    <text evidence="1">The sequence shown here is derived from an EMBL/GenBank/DDBJ whole genome shotgun (WGS) entry which is preliminary data.</text>
</comment>
<accession>A0A5R8Y4G3</accession>
<dbReference type="OrthoDB" id="5347695at2"/>
<evidence type="ECO:0000313" key="1">
    <source>
        <dbReference type="EMBL" id="TLP40680.1"/>
    </source>
</evidence>
<sequence>MTYKELIKELCDVIKESEVNSVSIYENLEELNLKIENFDIPAHDKNKIQDNISNSLGLLQHQDLHRQKIERVVNYVCEKNNIDSSEYNISNSAKTISSEDCNEFMSQDELDALIKSMNS</sequence>
<keyword evidence="2" id="KW-1185">Reference proteome</keyword>
<dbReference type="Proteomes" id="UP000308901">
    <property type="component" value="Unassembled WGS sequence"/>
</dbReference>
<dbReference type="SUPFAM" id="SSF75708">
    <property type="entry name" value="Chemotaxis phosphatase CheZ"/>
    <property type="match status" value="1"/>
</dbReference>
<dbReference type="RefSeq" id="WP_138150975.1">
    <property type="nucleotide sequence ID" value="NZ_CBDDKQ010000002.1"/>
</dbReference>
<proteinExistence type="predicted"/>
<dbReference type="EMBL" id="VANU01000001">
    <property type="protein sequence ID" value="TLP40680.1"/>
    <property type="molecule type" value="Genomic_DNA"/>
</dbReference>
<reference evidence="1 2" key="1">
    <citation type="submission" date="2019-05" db="EMBL/GenBank/DDBJ databases">
        <title>Arcobacter sp. nov., isolated from sea sediment.</title>
        <authorList>
            <person name="Kim W."/>
        </authorList>
    </citation>
    <scope>NUCLEOTIDE SEQUENCE [LARGE SCALE GENOMIC DNA]</scope>
    <source>
        <strain evidence="1 2">CAU 1517</strain>
    </source>
</reference>
<organism evidence="1 2">
    <name type="scientific">Arcobacter arenosus</name>
    <dbReference type="NCBI Taxonomy" id="2576037"/>
    <lineage>
        <taxon>Bacteria</taxon>
        <taxon>Pseudomonadati</taxon>
        <taxon>Campylobacterota</taxon>
        <taxon>Epsilonproteobacteria</taxon>
        <taxon>Campylobacterales</taxon>
        <taxon>Arcobacteraceae</taxon>
        <taxon>Arcobacter</taxon>
    </lineage>
</organism>
<protein>
    <submittedName>
        <fullName evidence="1">Uncharacterized protein</fullName>
    </submittedName>
</protein>
<evidence type="ECO:0000313" key="2">
    <source>
        <dbReference type="Proteomes" id="UP000308901"/>
    </source>
</evidence>
<name>A0A5R8Y4G3_9BACT</name>